<feature type="transmembrane region" description="Helical" evidence="5">
    <location>
        <begin position="23"/>
        <end position="47"/>
    </location>
</feature>
<dbReference type="RefSeq" id="WP_306996697.1">
    <property type="nucleotide sequence ID" value="NZ_JAUSUT010000001.1"/>
</dbReference>
<dbReference type="InterPro" id="IPR036259">
    <property type="entry name" value="MFS_trans_sf"/>
</dbReference>
<feature type="transmembrane region" description="Helical" evidence="5">
    <location>
        <begin position="294"/>
        <end position="315"/>
    </location>
</feature>
<protein>
    <submittedName>
        <fullName evidence="7">AAHS family 4-hydroxybenzoate transporter-like MFS transporter</fullName>
    </submittedName>
</protein>
<evidence type="ECO:0000256" key="1">
    <source>
        <dbReference type="ARBA" id="ARBA00004651"/>
    </source>
</evidence>
<feature type="transmembrane region" description="Helical" evidence="5">
    <location>
        <begin position="177"/>
        <end position="197"/>
    </location>
</feature>
<feature type="transmembrane region" description="Helical" evidence="5">
    <location>
        <begin position="260"/>
        <end position="282"/>
    </location>
</feature>
<feature type="transmembrane region" description="Helical" evidence="5">
    <location>
        <begin position="347"/>
        <end position="370"/>
    </location>
</feature>
<feature type="transmembrane region" description="Helical" evidence="5">
    <location>
        <begin position="415"/>
        <end position="432"/>
    </location>
</feature>
<feature type="domain" description="Major facilitator superfamily (MFS) profile" evidence="6">
    <location>
        <begin position="25"/>
        <end position="438"/>
    </location>
</feature>
<keyword evidence="2 5" id="KW-0812">Transmembrane</keyword>
<dbReference type="CDD" id="cd17365">
    <property type="entry name" value="MFS_PcaK_like"/>
    <property type="match status" value="1"/>
</dbReference>
<accession>A0ABU0F358</accession>
<dbReference type="InterPro" id="IPR020846">
    <property type="entry name" value="MFS_dom"/>
</dbReference>
<feature type="transmembrane region" description="Helical" evidence="5">
    <location>
        <begin position="324"/>
        <end position="341"/>
    </location>
</feature>
<evidence type="ECO:0000313" key="8">
    <source>
        <dbReference type="Proteomes" id="UP001229651"/>
    </source>
</evidence>
<feature type="transmembrane region" description="Helical" evidence="5">
    <location>
        <begin position="390"/>
        <end position="409"/>
    </location>
</feature>
<gene>
    <name evidence="7" type="ORF">FB470_005922</name>
</gene>
<dbReference type="PANTHER" id="PTHR23508:SF10">
    <property type="entry name" value="CARBOXYLIC ACID TRANSPORTER PROTEIN HOMOLOG"/>
    <property type="match status" value="1"/>
</dbReference>
<keyword evidence="3 5" id="KW-1133">Transmembrane helix</keyword>
<evidence type="ECO:0000256" key="2">
    <source>
        <dbReference type="ARBA" id="ARBA00022692"/>
    </source>
</evidence>
<name>A0ABU0F358_9PSEU</name>
<feature type="transmembrane region" description="Helical" evidence="5">
    <location>
        <begin position="150"/>
        <end position="171"/>
    </location>
</feature>
<evidence type="ECO:0000256" key="5">
    <source>
        <dbReference type="SAM" id="Phobius"/>
    </source>
</evidence>
<dbReference type="EMBL" id="JAUSUT010000001">
    <property type="protein sequence ID" value="MDQ0381928.1"/>
    <property type="molecule type" value="Genomic_DNA"/>
</dbReference>
<sequence length="463" mass="48070">MSATGTVDVRAVIDRNPLGRFQLAALFACLLCIVVDGLEVTVAGFLATQLKADWGVTTAQLAPAVTSGLAGLGLGSFVAGPLGDRFGRRTVIAWSIAVFAAATLLTALTTGVLAFSLLRLVTGLGLGASMPNVAALVTETVPTRRRRTTVAIIWAGFPAGAAIGALAIPFVVAGAGWRTAIVLCGLVGVAILVVVLVRLPESPRFLANSGRDHERLVRFCTRIEPGSAHSGTVFARETTARTRAYPIALLLKRPLRTGTLTLWLGYMAVMFTVYLTNTWLPYLFTAAGFSTGEISLLTTLLQVGGVIGCAVIGLLQERTGPHRTLVLTSILGAAMALLIAVSPRSTLLLAVLIFVLGMCTNSISTGYTVISTTFYPTTIRSTGTSWTAGMSRAGAVAGGGAGTALASIGLGFQQVFLLLLVPIAIGALCMVVKGRVYRDRVPVPHSPALLGDGPAPLTTTKEG</sequence>
<dbReference type="PROSITE" id="PS00217">
    <property type="entry name" value="SUGAR_TRANSPORT_2"/>
    <property type="match status" value="1"/>
</dbReference>
<organism evidence="7 8">
    <name type="scientific">Amycolatopsis thermophila</name>
    <dbReference type="NCBI Taxonomy" id="206084"/>
    <lineage>
        <taxon>Bacteria</taxon>
        <taxon>Bacillati</taxon>
        <taxon>Actinomycetota</taxon>
        <taxon>Actinomycetes</taxon>
        <taxon>Pseudonocardiales</taxon>
        <taxon>Pseudonocardiaceae</taxon>
        <taxon>Amycolatopsis</taxon>
    </lineage>
</organism>
<keyword evidence="4 5" id="KW-0472">Membrane</keyword>
<keyword evidence="8" id="KW-1185">Reference proteome</keyword>
<feature type="transmembrane region" description="Helical" evidence="5">
    <location>
        <begin position="91"/>
        <end position="114"/>
    </location>
</feature>
<feature type="transmembrane region" description="Helical" evidence="5">
    <location>
        <begin position="59"/>
        <end position="79"/>
    </location>
</feature>
<dbReference type="SUPFAM" id="SSF103473">
    <property type="entry name" value="MFS general substrate transporter"/>
    <property type="match status" value="1"/>
</dbReference>
<comment type="caution">
    <text evidence="7">The sequence shown here is derived from an EMBL/GenBank/DDBJ whole genome shotgun (WGS) entry which is preliminary data.</text>
</comment>
<evidence type="ECO:0000256" key="3">
    <source>
        <dbReference type="ARBA" id="ARBA00022989"/>
    </source>
</evidence>
<dbReference type="InterPro" id="IPR011701">
    <property type="entry name" value="MFS"/>
</dbReference>
<dbReference type="PANTHER" id="PTHR23508">
    <property type="entry name" value="CARBOXYLIC ACID TRANSPORTER PROTEIN HOMOLOG"/>
    <property type="match status" value="1"/>
</dbReference>
<proteinExistence type="predicted"/>
<dbReference type="Gene3D" id="1.20.1250.20">
    <property type="entry name" value="MFS general substrate transporter like domains"/>
    <property type="match status" value="1"/>
</dbReference>
<dbReference type="InterPro" id="IPR005829">
    <property type="entry name" value="Sugar_transporter_CS"/>
</dbReference>
<dbReference type="Proteomes" id="UP001229651">
    <property type="component" value="Unassembled WGS sequence"/>
</dbReference>
<feature type="transmembrane region" description="Helical" evidence="5">
    <location>
        <begin position="120"/>
        <end position="138"/>
    </location>
</feature>
<dbReference type="PROSITE" id="PS50850">
    <property type="entry name" value="MFS"/>
    <property type="match status" value="1"/>
</dbReference>
<evidence type="ECO:0000259" key="6">
    <source>
        <dbReference type="PROSITE" id="PS50850"/>
    </source>
</evidence>
<reference evidence="7 8" key="1">
    <citation type="submission" date="2023-07" db="EMBL/GenBank/DDBJ databases">
        <title>Sequencing the genomes of 1000 actinobacteria strains.</title>
        <authorList>
            <person name="Klenk H.-P."/>
        </authorList>
    </citation>
    <scope>NUCLEOTIDE SEQUENCE [LARGE SCALE GENOMIC DNA]</scope>
    <source>
        <strain evidence="7 8">DSM 45805</strain>
    </source>
</reference>
<comment type="subcellular location">
    <subcellularLocation>
        <location evidence="1">Cell membrane</location>
        <topology evidence="1">Multi-pass membrane protein</topology>
    </subcellularLocation>
</comment>
<evidence type="ECO:0000313" key="7">
    <source>
        <dbReference type="EMBL" id="MDQ0381928.1"/>
    </source>
</evidence>
<evidence type="ECO:0000256" key="4">
    <source>
        <dbReference type="ARBA" id="ARBA00023136"/>
    </source>
</evidence>
<dbReference type="Pfam" id="PF07690">
    <property type="entry name" value="MFS_1"/>
    <property type="match status" value="2"/>
</dbReference>